<dbReference type="SMART" id="SM00448">
    <property type="entry name" value="REC"/>
    <property type="match status" value="1"/>
</dbReference>
<dbReference type="InterPro" id="IPR001789">
    <property type="entry name" value="Sig_transdc_resp-reg_receiver"/>
</dbReference>
<protein>
    <submittedName>
        <fullName evidence="4">Two-component system response regulator</fullName>
    </submittedName>
</protein>
<feature type="modified residue" description="4-aspartylphosphate" evidence="2">
    <location>
        <position position="62"/>
    </location>
</feature>
<reference evidence="5" key="1">
    <citation type="journal article" date="2019" name="Int. J. Syst. Evol. Microbiol.">
        <title>The Global Catalogue of Microorganisms (GCM) 10K type strain sequencing project: providing services to taxonomists for standard genome sequencing and annotation.</title>
        <authorList>
            <consortium name="The Broad Institute Genomics Platform"/>
            <consortium name="The Broad Institute Genome Sequencing Center for Infectious Disease"/>
            <person name="Wu L."/>
            <person name="Ma J."/>
        </authorList>
    </citation>
    <scope>NUCLEOTIDE SEQUENCE [LARGE SCALE GENOMIC DNA]</scope>
    <source>
        <strain evidence="5">KCTC 52368</strain>
    </source>
</reference>
<dbReference type="EMBL" id="JBHULB010000005">
    <property type="protein sequence ID" value="MFD2585536.1"/>
    <property type="molecule type" value="Genomic_DNA"/>
</dbReference>
<evidence type="ECO:0000313" key="5">
    <source>
        <dbReference type="Proteomes" id="UP001597526"/>
    </source>
</evidence>
<dbReference type="SUPFAM" id="SSF52172">
    <property type="entry name" value="CheY-like"/>
    <property type="match status" value="1"/>
</dbReference>
<keyword evidence="1 2" id="KW-0597">Phosphoprotein</keyword>
<dbReference type="RefSeq" id="WP_377764934.1">
    <property type="nucleotide sequence ID" value="NZ_JBHULB010000005.1"/>
</dbReference>
<evidence type="ECO:0000256" key="2">
    <source>
        <dbReference type="PROSITE-ProRule" id="PRU00169"/>
    </source>
</evidence>
<dbReference type="Pfam" id="PF00072">
    <property type="entry name" value="Response_reg"/>
    <property type="match status" value="1"/>
</dbReference>
<feature type="domain" description="Response regulatory" evidence="3">
    <location>
        <begin position="6"/>
        <end position="133"/>
    </location>
</feature>
<dbReference type="InterPro" id="IPR011006">
    <property type="entry name" value="CheY-like_superfamily"/>
</dbReference>
<keyword evidence="5" id="KW-1185">Reference proteome</keyword>
<evidence type="ECO:0000259" key="3">
    <source>
        <dbReference type="PROSITE" id="PS50110"/>
    </source>
</evidence>
<dbReference type="PROSITE" id="PS50110">
    <property type="entry name" value="RESPONSE_REGULATORY"/>
    <property type="match status" value="1"/>
</dbReference>
<evidence type="ECO:0000313" key="4">
    <source>
        <dbReference type="EMBL" id="MFD2585536.1"/>
    </source>
</evidence>
<accession>A0ABW5MRH2</accession>
<comment type="caution">
    <text evidence="4">The sequence shown here is derived from an EMBL/GenBank/DDBJ whole genome shotgun (WGS) entry which is preliminary data.</text>
</comment>
<proteinExistence type="predicted"/>
<name>A0ABW5MRH2_9FLAO</name>
<dbReference type="InterPro" id="IPR050595">
    <property type="entry name" value="Bact_response_regulator"/>
</dbReference>
<dbReference type="PANTHER" id="PTHR44591">
    <property type="entry name" value="STRESS RESPONSE REGULATOR PROTEIN 1"/>
    <property type="match status" value="1"/>
</dbReference>
<dbReference type="Gene3D" id="3.40.50.2300">
    <property type="match status" value="1"/>
</dbReference>
<organism evidence="4 5">
    <name type="scientific">Croceitalea marina</name>
    <dbReference type="NCBI Taxonomy" id="1775166"/>
    <lineage>
        <taxon>Bacteria</taxon>
        <taxon>Pseudomonadati</taxon>
        <taxon>Bacteroidota</taxon>
        <taxon>Flavobacteriia</taxon>
        <taxon>Flavobacteriales</taxon>
        <taxon>Flavobacteriaceae</taxon>
        <taxon>Croceitalea</taxon>
    </lineage>
</organism>
<dbReference type="PANTHER" id="PTHR44591:SF3">
    <property type="entry name" value="RESPONSE REGULATORY DOMAIN-CONTAINING PROTEIN"/>
    <property type="match status" value="1"/>
</dbReference>
<gene>
    <name evidence="4" type="ORF">ACFSQJ_01265</name>
</gene>
<sequence length="139" mass="15662">MDILNTILLVDDDDTTNLLNKYFAEAIDDTIDVVTAVNGLEALQFLENSDIEAIGPCLIILDVMMPIMDGWEFLELFNQRFDAKFKEQVTISILTGLDANKIAKKAKENPLVQDTVEKPLSDEKFRALIGKHYAEKLSQ</sequence>
<evidence type="ECO:0000256" key="1">
    <source>
        <dbReference type="ARBA" id="ARBA00022553"/>
    </source>
</evidence>
<dbReference type="Proteomes" id="UP001597526">
    <property type="component" value="Unassembled WGS sequence"/>
</dbReference>